<dbReference type="GO" id="GO:0005743">
    <property type="term" value="C:mitochondrial inner membrane"/>
    <property type="evidence" value="ECO:0007669"/>
    <property type="project" value="UniProtKB-SubCell"/>
</dbReference>
<feature type="transmembrane region" description="Helical" evidence="11">
    <location>
        <begin position="91"/>
        <end position="124"/>
    </location>
</feature>
<dbReference type="PANTHER" id="PTHR21382:SF1">
    <property type="entry name" value="NADH DEHYDROGENASE [UBIQUINONE] 1 ALPHA SUBCOMPLEX SUBUNIT 11"/>
    <property type="match status" value="1"/>
</dbReference>
<evidence type="ECO:0000256" key="1">
    <source>
        <dbReference type="ARBA" id="ARBA00004292"/>
    </source>
</evidence>
<evidence type="ECO:0000256" key="3">
    <source>
        <dbReference type="ARBA" id="ARBA00018191"/>
    </source>
</evidence>
<evidence type="ECO:0000256" key="4">
    <source>
        <dbReference type="ARBA" id="ARBA00022692"/>
    </source>
</evidence>
<dbReference type="GO" id="GO:0045271">
    <property type="term" value="C:respiratory chain complex I"/>
    <property type="evidence" value="ECO:0007669"/>
    <property type="project" value="InterPro"/>
</dbReference>
<dbReference type="CTD" id="8232607"/>
<evidence type="ECO:0000313" key="14">
    <source>
        <dbReference type="Proteomes" id="UP000009046"/>
    </source>
</evidence>
<dbReference type="KEGG" id="phu:Phum_PHUM043400"/>
<dbReference type="EMBL" id="DS235014">
    <property type="protein sequence ID" value="EEB10478.1"/>
    <property type="molecule type" value="Genomic_DNA"/>
</dbReference>
<sequence length="168" mass="18760">MNDKDFYFLRSEKDGEDLVGKIATVSKLSIPLGWTIGILQYINLYNAKTYSQMTKICFRSALNTFFVGVAYAASTYYVARYRHEDDEFNHIIGGLGASIATGIVCKSGQAGVAAAVIFPALGYFHKKKLTTNDQVRIKHYLMSTKNRFNCSFAKNKNLTGNWTNVPTS</sequence>
<evidence type="ECO:0000256" key="10">
    <source>
        <dbReference type="ARBA" id="ARBA00031497"/>
    </source>
</evidence>
<dbReference type="RefSeq" id="XP_002423216.1">
    <property type="nucleotide sequence ID" value="XM_002423171.1"/>
</dbReference>
<dbReference type="GO" id="GO:0006120">
    <property type="term" value="P:mitochondrial electron transport, NADH to ubiquinone"/>
    <property type="evidence" value="ECO:0007669"/>
    <property type="project" value="InterPro"/>
</dbReference>
<dbReference type="VEuPathDB" id="VectorBase:PHUM043400"/>
<dbReference type="HOGENOM" id="CLU_1588437_0_0_1"/>
<dbReference type="EnsemblMetazoa" id="PHUM043400-RA">
    <property type="protein sequence ID" value="PHUM043400-PA"/>
    <property type="gene ID" value="PHUM043400"/>
</dbReference>
<name>E0VAS2_PEDHC</name>
<dbReference type="PANTHER" id="PTHR21382">
    <property type="entry name" value="NADH-UBIQUINONE OXIDOREDUCTASE SUBUNIT"/>
    <property type="match status" value="1"/>
</dbReference>
<keyword evidence="7" id="KW-0496">Mitochondrion</keyword>
<keyword evidence="8 11" id="KW-0472">Membrane</keyword>
<keyword evidence="6 11" id="KW-1133">Transmembrane helix</keyword>
<dbReference type="EMBL" id="AAZO01000509">
    <property type="status" value="NOT_ANNOTATED_CDS"/>
    <property type="molecule type" value="Genomic_DNA"/>
</dbReference>
<dbReference type="AlphaFoldDB" id="E0VAS2"/>
<keyword evidence="5" id="KW-0999">Mitochondrion inner membrane</keyword>
<keyword evidence="14" id="KW-1185">Reference proteome</keyword>
<evidence type="ECO:0000313" key="12">
    <source>
        <dbReference type="EMBL" id="EEB10478.1"/>
    </source>
</evidence>
<proteinExistence type="inferred from homology"/>
<evidence type="ECO:0000256" key="2">
    <source>
        <dbReference type="ARBA" id="ARBA00008699"/>
    </source>
</evidence>
<evidence type="ECO:0000256" key="6">
    <source>
        <dbReference type="ARBA" id="ARBA00022989"/>
    </source>
</evidence>
<accession>E0VAS2</accession>
<protein>
    <recommendedName>
        <fullName evidence="3">NADH dehydrogenase [ubiquinone] 1 alpha subcomplex subunit 11</fullName>
    </recommendedName>
    <alternativeName>
        <fullName evidence="9">Complex I-B14.7</fullName>
    </alternativeName>
    <alternativeName>
        <fullName evidence="10">NADH-ubiquinone oxidoreductase subunit B14.7</fullName>
    </alternativeName>
</protein>
<organism>
    <name type="scientific">Pediculus humanus subsp. corporis</name>
    <name type="common">Body louse</name>
    <dbReference type="NCBI Taxonomy" id="121224"/>
    <lineage>
        <taxon>Eukaryota</taxon>
        <taxon>Metazoa</taxon>
        <taxon>Ecdysozoa</taxon>
        <taxon>Arthropoda</taxon>
        <taxon>Hexapoda</taxon>
        <taxon>Insecta</taxon>
        <taxon>Pterygota</taxon>
        <taxon>Neoptera</taxon>
        <taxon>Paraneoptera</taxon>
        <taxon>Psocodea</taxon>
        <taxon>Troctomorpha</taxon>
        <taxon>Phthiraptera</taxon>
        <taxon>Anoplura</taxon>
        <taxon>Pediculidae</taxon>
        <taxon>Pediculus</taxon>
    </lineage>
</organism>
<feature type="transmembrane region" description="Helical" evidence="11">
    <location>
        <begin position="56"/>
        <end position="79"/>
    </location>
</feature>
<dbReference type="InterPro" id="IPR039205">
    <property type="entry name" value="NDUFA11"/>
</dbReference>
<dbReference type="InParanoid" id="E0VAS2"/>
<keyword evidence="4 11" id="KW-0812">Transmembrane</keyword>
<evidence type="ECO:0000256" key="11">
    <source>
        <dbReference type="SAM" id="Phobius"/>
    </source>
</evidence>
<feature type="transmembrane region" description="Helical" evidence="11">
    <location>
        <begin position="28"/>
        <end position="44"/>
    </location>
</feature>
<comment type="subcellular location">
    <subcellularLocation>
        <location evidence="1">Mitochondrion inner membrane</location>
        <topology evidence="1">Multi-pass membrane protein</topology>
        <orientation evidence="1">Matrix side</orientation>
    </subcellularLocation>
</comment>
<keyword evidence="12" id="KW-0830">Ubiquinone</keyword>
<reference evidence="12" key="2">
    <citation type="submission" date="2007-04" db="EMBL/GenBank/DDBJ databases">
        <title>The genome of the human body louse.</title>
        <authorList>
            <consortium name="The Human Body Louse Genome Consortium"/>
            <person name="Kirkness E."/>
            <person name="Walenz B."/>
            <person name="Hass B."/>
            <person name="Bruggner R."/>
            <person name="Strausberg R."/>
        </authorList>
    </citation>
    <scope>NUCLEOTIDE SEQUENCE</scope>
    <source>
        <strain evidence="12">USDA</strain>
    </source>
</reference>
<evidence type="ECO:0000313" key="13">
    <source>
        <dbReference type="EnsemblMetazoa" id="PHUM043400-PA"/>
    </source>
</evidence>
<evidence type="ECO:0000256" key="8">
    <source>
        <dbReference type="ARBA" id="ARBA00023136"/>
    </source>
</evidence>
<dbReference type="Proteomes" id="UP000009046">
    <property type="component" value="Unassembled WGS sequence"/>
</dbReference>
<evidence type="ECO:0000256" key="5">
    <source>
        <dbReference type="ARBA" id="ARBA00022792"/>
    </source>
</evidence>
<reference evidence="13" key="3">
    <citation type="submission" date="2021-02" db="UniProtKB">
        <authorList>
            <consortium name="EnsemblMetazoa"/>
        </authorList>
    </citation>
    <scope>IDENTIFICATION</scope>
    <source>
        <strain evidence="13">USDA</strain>
    </source>
</reference>
<gene>
    <name evidence="13" type="primary">8232607</name>
    <name evidence="12" type="ORF">Phum_PHUM043400</name>
</gene>
<comment type="similarity">
    <text evidence="2">Belongs to the complex I NDUFA11 subunit family.</text>
</comment>
<reference evidence="12" key="1">
    <citation type="submission" date="2007-04" db="EMBL/GenBank/DDBJ databases">
        <title>Annotation of Pediculus humanus corporis strain USDA.</title>
        <authorList>
            <person name="Kirkness E."/>
            <person name="Hannick L."/>
            <person name="Hass B."/>
            <person name="Bruggner R."/>
            <person name="Lawson D."/>
            <person name="Bidwell S."/>
            <person name="Joardar V."/>
            <person name="Caler E."/>
            <person name="Walenz B."/>
            <person name="Inman J."/>
            <person name="Schobel S."/>
            <person name="Galinsky K."/>
            <person name="Amedeo P."/>
            <person name="Strausberg R."/>
        </authorList>
    </citation>
    <scope>NUCLEOTIDE SEQUENCE</scope>
    <source>
        <strain evidence="12">USDA</strain>
    </source>
</reference>
<evidence type="ECO:0000256" key="9">
    <source>
        <dbReference type="ARBA" id="ARBA00030608"/>
    </source>
</evidence>
<evidence type="ECO:0000256" key="7">
    <source>
        <dbReference type="ARBA" id="ARBA00023128"/>
    </source>
</evidence>
<dbReference type="GeneID" id="8232607"/>